<dbReference type="InParanoid" id="A0A1C7MZ98"/>
<accession>A0A1C7MZ98</accession>
<feature type="signal peptide" evidence="1">
    <location>
        <begin position="1"/>
        <end position="20"/>
    </location>
</feature>
<sequence>MSICLLLMKTLFGCTQITLCTTQHSYSVCTTVTRLAKSVLGCSHKLTKLRGSCFIRVWIQ</sequence>
<keyword evidence="3" id="KW-1185">Reference proteome</keyword>
<keyword evidence="1" id="KW-0732">Signal</keyword>
<feature type="chain" id="PRO_5008889376" evidence="1">
    <location>
        <begin position="21"/>
        <end position="60"/>
    </location>
</feature>
<evidence type="ECO:0000313" key="2">
    <source>
        <dbReference type="EMBL" id="OBZ82143.1"/>
    </source>
</evidence>
<protein>
    <submittedName>
        <fullName evidence="2">Uncharacterized protein</fullName>
    </submittedName>
</protein>
<proteinExistence type="predicted"/>
<dbReference type="Proteomes" id="UP000093000">
    <property type="component" value="Unassembled WGS sequence"/>
</dbReference>
<evidence type="ECO:0000313" key="3">
    <source>
        <dbReference type="Proteomes" id="UP000093000"/>
    </source>
</evidence>
<reference evidence="2 3" key="1">
    <citation type="submission" date="2016-03" db="EMBL/GenBank/DDBJ databases">
        <title>Choanephora cucurbitarum.</title>
        <authorList>
            <person name="Min B."/>
            <person name="Park H."/>
            <person name="Park J.-H."/>
            <person name="Shin H.-D."/>
            <person name="Choi I.-G."/>
        </authorList>
    </citation>
    <scope>NUCLEOTIDE SEQUENCE [LARGE SCALE GENOMIC DNA]</scope>
    <source>
        <strain evidence="2 3">KUS-F28377</strain>
    </source>
</reference>
<name>A0A1C7MZ98_9FUNG</name>
<organism evidence="2 3">
    <name type="scientific">Choanephora cucurbitarum</name>
    <dbReference type="NCBI Taxonomy" id="101091"/>
    <lineage>
        <taxon>Eukaryota</taxon>
        <taxon>Fungi</taxon>
        <taxon>Fungi incertae sedis</taxon>
        <taxon>Mucoromycota</taxon>
        <taxon>Mucoromycotina</taxon>
        <taxon>Mucoromycetes</taxon>
        <taxon>Mucorales</taxon>
        <taxon>Mucorineae</taxon>
        <taxon>Choanephoraceae</taxon>
        <taxon>Choanephoroideae</taxon>
        <taxon>Choanephora</taxon>
    </lineage>
</organism>
<gene>
    <name evidence="2" type="ORF">A0J61_09805</name>
</gene>
<evidence type="ECO:0000256" key="1">
    <source>
        <dbReference type="SAM" id="SignalP"/>
    </source>
</evidence>
<dbReference type="AlphaFoldDB" id="A0A1C7MZ98"/>
<dbReference type="EMBL" id="LUGH01000942">
    <property type="protein sequence ID" value="OBZ82143.1"/>
    <property type="molecule type" value="Genomic_DNA"/>
</dbReference>
<comment type="caution">
    <text evidence="2">The sequence shown here is derived from an EMBL/GenBank/DDBJ whole genome shotgun (WGS) entry which is preliminary data.</text>
</comment>